<sequence>AALVLSVFNELKNSSVEIGSGLVVGSGSSSLINSTKCFGITIGVMALHPNVIRVEAFFIESTISSIILLVSVSMSSIEFRSTSGSKFGAHIDKFGYGWLVITNGTVKDSVRFKEF</sequence>
<dbReference type="EMBL" id="REGN01008961">
    <property type="protein sequence ID" value="RNA02244.1"/>
    <property type="molecule type" value="Genomic_DNA"/>
</dbReference>
<reference evidence="1 2" key="1">
    <citation type="journal article" date="2018" name="Sci. Rep.">
        <title>Genomic signatures of local adaptation to the degree of environmental predictability in rotifers.</title>
        <authorList>
            <person name="Franch-Gras L."/>
            <person name="Hahn C."/>
            <person name="Garcia-Roger E.M."/>
            <person name="Carmona M.J."/>
            <person name="Serra M."/>
            <person name="Gomez A."/>
        </authorList>
    </citation>
    <scope>NUCLEOTIDE SEQUENCE [LARGE SCALE GENOMIC DNA]</scope>
    <source>
        <strain evidence="1">HYR1</strain>
    </source>
</reference>
<comment type="caution">
    <text evidence="1">The sequence shown here is derived from an EMBL/GenBank/DDBJ whole genome shotgun (WGS) entry which is preliminary data.</text>
</comment>
<dbReference type="AlphaFoldDB" id="A0A3M7PTE7"/>
<evidence type="ECO:0000313" key="1">
    <source>
        <dbReference type="EMBL" id="RNA02244.1"/>
    </source>
</evidence>
<evidence type="ECO:0000313" key="2">
    <source>
        <dbReference type="Proteomes" id="UP000276133"/>
    </source>
</evidence>
<name>A0A3M7PTE7_BRAPC</name>
<protein>
    <submittedName>
        <fullName evidence="1">Uncharacterized protein</fullName>
    </submittedName>
</protein>
<dbReference type="Proteomes" id="UP000276133">
    <property type="component" value="Unassembled WGS sequence"/>
</dbReference>
<keyword evidence="2" id="KW-1185">Reference proteome</keyword>
<accession>A0A3M7PTE7</accession>
<feature type="non-terminal residue" evidence="1">
    <location>
        <position position="1"/>
    </location>
</feature>
<gene>
    <name evidence="1" type="ORF">BpHYR1_019959</name>
</gene>
<proteinExistence type="predicted"/>
<organism evidence="1 2">
    <name type="scientific">Brachionus plicatilis</name>
    <name type="common">Marine rotifer</name>
    <name type="synonym">Brachionus muelleri</name>
    <dbReference type="NCBI Taxonomy" id="10195"/>
    <lineage>
        <taxon>Eukaryota</taxon>
        <taxon>Metazoa</taxon>
        <taxon>Spiralia</taxon>
        <taxon>Gnathifera</taxon>
        <taxon>Rotifera</taxon>
        <taxon>Eurotatoria</taxon>
        <taxon>Monogononta</taxon>
        <taxon>Pseudotrocha</taxon>
        <taxon>Ploima</taxon>
        <taxon>Brachionidae</taxon>
        <taxon>Brachionus</taxon>
    </lineage>
</organism>